<evidence type="ECO:0000313" key="1">
    <source>
        <dbReference type="EMBL" id="APW38433.1"/>
    </source>
</evidence>
<gene>
    <name evidence="1" type="ORF">RD110_15530</name>
</gene>
<evidence type="ECO:0008006" key="3">
    <source>
        <dbReference type="Google" id="ProtNLM"/>
    </source>
</evidence>
<dbReference type="Gene3D" id="3.20.20.80">
    <property type="entry name" value="Glycosidases"/>
    <property type="match status" value="1"/>
</dbReference>
<dbReference type="STRING" id="1842727.RD110_15530"/>
<proteinExistence type="predicted"/>
<dbReference type="Proteomes" id="UP000186609">
    <property type="component" value="Chromosome"/>
</dbReference>
<protein>
    <recommendedName>
        <fullName evidence="3">GH26 domain-containing protein</fullName>
    </recommendedName>
</protein>
<dbReference type="AlphaFoldDB" id="A0A1P8JXF7"/>
<sequence length="382" mass="41758">MKTLAIHWAGLWAGAPGTYGAYENGILGPTTWEYRRPYYAVRSGSAIFANCNSQDVIDLDLTLMLSSGISPMYLPYVSEPNWLLPGFGTEDPVFAAGMNGSIKGYFNSTLASKPQFCVLMEGYRAWWTPNTNVTGDWLQFMRAWVDKFFSNPNYYKWNGRPVWGMLNCANFAQYTSGNDYAVAKAKIDALRDYSVAQGYGNPYFICLDNNTSSGQYLGCDAYSQYAATYNNASNSQYPYSTLVAPTQAKWTNDKNTNSALTGLPLKVVPHITTGWDFRPRIGSGSNAGGENNPASWIATPTTAEFMAHYGAASAFINAYPTACESGLSICYAWNEFSEGGWLCPTAGDNYGDRIRAIAAFHGLAGPPAARINMSLQALMLSA</sequence>
<keyword evidence="2" id="KW-1185">Reference proteome</keyword>
<dbReference type="EMBL" id="CP019236">
    <property type="protein sequence ID" value="APW38433.1"/>
    <property type="molecule type" value="Genomic_DNA"/>
</dbReference>
<dbReference type="RefSeq" id="WP_076200312.1">
    <property type="nucleotide sequence ID" value="NZ_CP019236.1"/>
</dbReference>
<name>A0A1P8JXF7_9BURK</name>
<organism evidence="1 2">
    <name type="scientific">Rhodoferax koreensis</name>
    <dbReference type="NCBI Taxonomy" id="1842727"/>
    <lineage>
        <taxon>Bacteria</taxon>
        <taxon>Pseudomonadati</taxon>
        <taxon>Pseudomonadota</taxon>
        <taxon>Betaproteobacteria</taxon>
        <taxon>Burkholderiales</taxon>
        <taxon>Comamonadaceae</taxon>
        <taxon>Rhodoferax</taxon>
    </lineage>
</organism>
<dbReference type="KEGG" id="rhy:RD110_15530"/>
<evidence type="ECO:0000313" key="2">
    <source>
        <dbReference type="Proteomes" id="UP000186609"/>
    </source>
</evidence>
<reference evidence="1 2" key="1">
    <citation type="submission" date="2017-01" db="EMBL/GenBank/DDBJ databases">
        <authorList>
            <person name="Mah S.A."/>
            <person name="Swanson W.J."/>
            <person name="Moy G.W."/>
            <person name="Vacquier V.D."/>
        </authorList>
    </citation>
    <scope>NUCLEOTIDE SEQUENCE [LARGE SCALE GENOMIC DNA]</scope>
    <source>
        <strain evidence="1 2">DCY110</strain>
    </source>
</reference>
<accession>A0A1P8JXF7</accession>
<dbReference type="OrthoDB" id="9816564at2"/>